<dbReference type="InterPro" id="IPR036570">
    <property type="entry name" value="HORMA_dom_sf"/>
</dbReference>
<feature type="domain" description="HORMA" evidence="8">
    <location>
        <begin position="14"/>
        <end position="206"/>
    </location>
</feature>
<evidence type="ECO:0000256" key="1">
    <source>
        <dbReference type="ARBA" id="ARBA00004123"/>
    </source>
</evidence>
<accession>A0ABN8PUQ6</accession>
<dbReference type="InterPro" id="IPR003511">
    <property type="entry name" value="HORMA_dom"/>
</dbReference>
<name>A0ABN8PUQ6_9CNID</name>
<gene>
    <name evidence="9" type="ORF">PEVE_00044837</name>
</gene>
<keyword evidence="6" id="KW-0131">Cell cycle</keyword>
<evidence type="ECO:0000256" key="7">
    <source>
        <dbReference type="SAM" id="MobiDB-lite"/>
    </source>
</evidence>
<dbReference type="PANTHER" id="PTHR11842">
    <property type="entry name" value="MITOTIC SPINDLE ASSEMBLY CHECKPOINT PROTEIN MAD2"/>
    <property type="match status" value="1"/>
</dbReference>
<evidence type="ECO:0000256" key="6">
    <source>
        <dbReference type="ARBA" id="ARBA00023306"/>
    </source>
</evidence>
<keyword evidence="3" id="KW-0132">Cell division</keyword>
<organism evidence="9 10">
    <name type="scientific">Porites evermanni</name>
    <dbReference type="NCBI Taxonomy" id="104178"/>
    <lineage>
        <taxon>Eukaryota</taxon>
        <taxon>Metazoa</taxon>
        <taxon>Cnidaria</taxon>
        <taxon>Anthozoa</taxon>
        <taxon>Hexacorallia</taxon>
        <taxon>Scleractinia</taxon>
        <taxon>Fungiina</taxon>
        <taxon>Poritidae</taxon>
        <taxon>Porites</taxon>
    </lineage>
</organism>
<evidence type="ECO:0000256" key="5">
    <source>
        <dbReference type="ARBA" id="ARBA00023242"/>
    </source>
</evidence>
<protein>
    <recommendedName>
        <fullName evidence="8">HORMA domain-containing protein</fullName>
    </recommendedName>
</protein>
<dbReference type="Pfam" id="PF02301">
    <property type="entry name" value="HORMA"/>
    <property type="match status" value="1"/>
</dbReference>
<comment type="caution">
    <text evidence="9">The sequence shown here is derived from an EMBL/GenBank/DDBJ whole genome shotgun (WGS) entry which is preliminary data.</text>
</comment>
<dbReference type="PROSITE" id="PS50815">
    <property type="entry name" value="HORMA"/>
    <property type="match status" value="1"/>
</dbReference>
<evidence type="ECO:0000313" key="9">
    <source>
        <dbReference type="EMBL" id="CAH3149194.1"/>
    </source>
</evidence>
<keyword evidence="10" id="KW-1185">Reference proteome</keyword>
<evidence type="ECO:0000256" key="4">
    <source>
        <dbReference type="ARBA" id="ARBA00022776"/>
    </source>
</evidence>
<proteinExistence type="inferred from homology"/>
<reference evidence="9 10" key="1">
    <citation type="submission" date="2022-05" db="EMBL/GenBank/DDBJ databases">
        <authorList>
            <consortium name="Genoscope - CEA"/>
            <person name="William W."/>
        </authorList>
    </citation>
    <scope>NUCLEOTIDE SEQUENCE [LARGE SCALE GENOMIC DNA]</scope>
</reference>
<dbReference type="InterPro" id="IPR045091">
    <property type="entry name" value="Mad2-like"/>
</dbReference>
<comment type="subcellular location">
    <subcellularLocation>
        <location evidence="1">Nucleus</location>
    </subcellularLocation>
</comment>
<comment type="similarity">
    <text evidence="2">Belongs to the MAD2 family.</text>
</comment>
<dbReference type="SUPFAM" id="SSF56019">
    <property type="entry name" value="The spindle assembly checkpoint protein mad2"/>
    <property type="match status" value="1"/>
</dbReference>
<dbReference type="EMBL" id="CALNXI010000966">
    <property type="protein sequence ID" value="CAH3149194.1"/>
    <property type="molecule type" value="Genomic_DNA"/>
</dbReference>
<evidence type="ECO:0000259" key="8">
    <source>
        <dbReference type="PROSITE" id="PS50815"/>
    </source>
</evidence>
<keyword evidence="4" id="KW-0498">Mitosis</keyword>
<evidence type="ECO:0000313" key="10">
    <source>
        <dbReference type="Proteomes" id="UP001159427"/>
    </source>
</evidence>
<dbReference type="PANTHER" id="PTHR11842:SF11">
    <property type="entry name" value="MITOTIC SPINDLE ASSEMBLY CHECKPOINT PROTEIN MAD2A"/>
    <property type="match status" value="1"/>
</dbReference>
<dbReference type="Gene3D" id="3.30.900.10">
    <property type="entry name" value="HORMA domain"/>
    <property type="match status" value="1"/>
</dbReference>
<evidence type="ECO:0000256" key="2">
    <source>
        <dbReference type="ARBA" id="ARBA00010348"/>
    </source>
</evidence>
<sequence length="212" mass="24452">MAATKQDSKAITLRGSAELVTEFFGYGINNILYQRGIYPAGSFRREQFYDLTLFVCDNKELQEYLSKVLQQLKEWLEENALQRVVMVITQVDTEEVIERWQFDIHCENSGQATEGDDKKPAKKPPPAKTKKDIQREMRDVIRQITASVTFLPLLDGQCAFDLLAYTNRDQDVPETWEESQARIIANSEEVRLRSFSTTVHKVDTMVSYKAED</sequence>
<evidence type="ECO:0000256" key="3">
    <source>
        <dbReference type="ARBA" id="ARBA00022618"/>
    </source>
</evidence>
<dbReference type="Proteomes" id="UP001159427">
    <property type="component" value="Unassembled WGS sequence"/>
</dbReference>
<feature type="region of interest" description="Disordered" evidence="7">
    <location>
        <begin position="109"/>
        <end position="133"/>
    </location>
</feature>
<keyword evidence="5" id="KW-0539">Nucleus</keyword>